<dbReference type="RefSeq" id="WP_092558945.1">
    <property type="nucleotide sequence ID" value="NZ_FOYZ01000001.1"/>
</dbReference>
<comment type="similarity">
    <text evidence="1">Belongs to the P(II) protein family.</text>
</comment>
<gene>
    <name evidence="2" type="ORF">SAMN05661086_00326</name>
</gene>
<dbReference type="PRINTS" id="PR00340">
    <property type="entry name" value="PIIGLNB"/>
</dbReference>
<dbReference type="SUPFAM" id="SSF54913">
    <property type="entry name" value="GlnB-like"/>
    <property type="match status" value="1"/>
</dbReference>
<dbReference type="PANTHER" id="PTHR30115:SF11">
    <property type="entry name" value="NITROGEN REGULATORY PROTEIN P-II HOMOLOG"/>
    <property type="match status" value="1"/>
</dbReference>
<dbReference type="PROSITE" id="PS51343">
    <property type="entry name" value="PII_GLNB_DOM"/>
    <property type="match status" value="1"/>
</dbReference>
<name>A0A1I6HV67_9FIRM</name>
<dbReference type="InterPro" id="IPR002187">
    <property type="entry name" value="N-reg_PII"/>
</dbReference>
<dbReference type="AlphaFoldDB" id="A0A1I6HV67"/>
<sequence length="129" mass="14196">MKEIMAIVRLNKVNETKTALAAAGFPAFTCRKVMGRGKKAIDVSLFHTILEEGELPMSPVGEYISEASRLIPKRVFALVVPDDSVEIIVNTIMDVNSTGNPGDGKIFVLPIYESIRVRDGEHQTDTDSY</sequence>
<evidence type="ECO:0000256" key="1">
    <source>
        <dbReference type="RuleBase" id="RU003936"/>
    </source>
</evidence>
<dbReference type="STRING" id="37658.SAMN05661086_00326"/>
<proteinExistence type="inferred from homology"/>
<dbReference type="EMBL" id="FOYZ01000001">
    <property type="protein sequence ID" value="SFR58346.1"/>
    <property type="molecule type" value="Genomic_DNA"/>
</dbReference>
<dbReference type="PANTHER" id="PTHR30115">
    <property type="entry name" value="NITROGEN REGULATORY PROTEIN P-II"/>
    <property type="match status" value="1"/>
</dbReference>
<evidence type="ECO:0000313" key="2">
    <source>
        <dbReference type="EMBL" id="SFR58346.1"/>
    </source>
</evidence>
<dbReference type="PROSITE" id="PS00638">
    <property type="entry name" value="PII_GLNB_CTER"/>
    <property type="match status" value="1"/>
</dbReference>
<evidence type="ECO:0000313" key="3">
    <source>
        <dbReference type="Proteomes" id="UP000199659"/>
    </source>
</evidence>
<dbReference type="Proteomes" id="UP000199659">
    <property type="component" value="Unassembled WGS sequence"/>
</dbReference>
<dbReference type="Gene3D" id="3.30.70.120">
    <property type="match status" value="1"/>
</dbReference>
<dbReference type="OrthoDB" id="9802729at2"/>
<reference evidence="2 3" key="1">
    <citation type="submission" date="2016-10" db="EMBL/GenBank/DDBJ databases">
        <authorList>
            <person name="de Groot N.N."/>
        </authorList>
    </citation>
    <scope>NUCLEOTIDE SEQUENCE [LARGE SCALE GENOMIC DNA]</scope>
    <source>
        <strain evidence="2 3">743A</strain>
    </source>
</reference>
<dbReference type="GO" id="GO:0005524">
    <property type="term" value="F:ATP binding"/>
    <property type="evidence" value="ECO:0007669"/>
    <property type="project" value="TreeGrafter"/>
</dbReference>
<dbReference type="SMART" id="SM00938">
    <property type="entry name" value="P-II"/>
    <property type="match status" value="1"/>
</dbReference>
<dbReference type="Pfam" id="PF00543">
    <property type="entry name" value="P-II"/>
    <property type="match status" value="1"/>
</dbReference>
<dbReference type="GO" id="GO:0006808">
    <property type="term" value="P:regulation of nitrogen utilization"/>
    <property type="evidence" value="ECO:0007669"/>
    <property type="project" value="InterPro"/>
</dbReference>
<dbReference type="InterPro" id="IPR011322">
    <property type="entry name" value="N-reg_PII-like_a/b"/>
</dbReference>
<dbReference type="InterPro" id="IPR015867">
    <property type="entry name" value="N-reg_PII/ATP_PRibTrfase_C"/>
</dbReference>
<organism evidence="2 3">
    <name type="scientific">Anaeromicropila populeti</name>
    <dbReference type="NCBI Taxonomy" id="37658"/>
    <lineage>
        <taxon>Bacteria</taxon>
        <taxon>Bacillati</taxon>
        <taxon>Bacillota</taxon>
        <taxon>Clostridia</taxon>
        <taxon>Lachnospirales</taxon>
        <taxon>Lachnospiraceae</taxon>
        <taxon>Anaeromicropila</taxon>
    </lineage>
</organism>
<dbReference type="GO" id="GO:0005829">
    <property type="term" value="C:cytosol"/>
    <property type="evidence" value="ECO:0007669"/>
    <property type="project" value="TreeGrafter"/>
</dbReference>
<dbReference type="GO" id="GO:0030234">
    <property type="term" value="F:enzyme regulator activity"/>
    <property type="evidence" value="ECO:0007669"/>
    <property type="project" value="InterPro"/>
</dbReference>
<keyword evidence="3" id="KW-1185">Reference proteome</keyword>
<protein>
    <submittedName>
        <fullName evidence="2">Nitrogen regulatory protein P-II family</fullName>
    </submittedName>
</protein>
<dbReference type="InterPro" id="IPR017918">
    <property type="entry name" value="N-reg_PII_CS"/>
</dbReference>
<accession>A0A1I6HV67</accession>